<protein>
    <submittedName>
        <fullName evidence="3">Unannotated protein</fullName>
    </submittedName>
</protein>
<dbReference type="SUPFAM" id="SSF51735">
    <property type="entry name" value="NAD(P)-binding Rossmann-fold domains"/>
    <property type="match status" value="1"/>
</dbReference>
<evidence type="ECO:0000256" key="1">
    <source>
        <dbReference type="ARBA" id="ARBA00006484"/>
    </source>
</evidence>
<dbReference type="Gene3D" id="3.40.50.720">
    <property type="entry name" value="NAD(P)-binding Rossmann-like Domain"/>
    <property type="match status" value="1"/>
</dbReference>
<evidence type="ECO:0000313" key="3">
    <source>
        <dbReference type="EMBL" id="CAB4626433.1"/>
    </source>
</evidence>
<dbReference type="InterPro" id="IPR036291">
    <property type="entry name" value="NAD(P)-bd_dom_sf"/>
</dbReference>
<dbReference type="PANTHER" id="PTHR44196">
    <property type="entry name" value="DEHYDROGENASE/REDUCTASE SDR FAMILY MEMBER 7B"/>
    <property type="match status" value="1"/>
</dbReference>
<dbReference type="InterPro" id="IPR002347">
    <property type="entry name" value="SDR_fam"/>
</dbReference>
<dbReference type="PRINTS" id="PR00080">
    <property type="entry name" value="SDRFAMILY"/>
</dbReference>
<proteinExistence type="inferred from homology"/>
<reference evidence="3" key="1">
    <citation type="submission" date="2020-05" db="EMBL/GenBank/DDBJ databases">
        <authorList>
            <person name="Chiriac C."/>
            <person name="Salcher M."/>
            <person name="Ghai R."/>
            <person name="Kavagutti S V."/>
        </authorList>
    </citation>
    <scope>NUCLEOTIDE SEQUENCE</scope>
</reference>
<accession>A0A6J6IQ38</accession>
<gene>
    <name evidence="3" type="ORF">UFOPK1835_02168</name>
</gene>
<dbReference type="Pfam" id="PF00106">
    <property type="entry name" value="adh_short"/>
    <property type="match status" value="1"/>
</dbReference>
<name>A0A6J6IQ38_9ZZZZ</name>
<dbReference type="PANTHER" id="PTHR44196:SF1">
    <property type="entry name" value="DEHYDROGENASE_REDUCTASE SDR FAMILY MEMBER 7B"/>
    <property type="match status" value="1"/>
</dbReference>
<sequence>MQISPGMVAVVTGAGSGIGRALAEKAAQSGMRIVAADIEQPRLDDTVASLGQLGAEAIGVRTDVSVEDDVMRLADAAYAEFGAVNLLCNNAGVFSGGLMWERTMADWKWAMGVNLDGLIHAVRAFVPRMLEAETPSHIVNTASMGGLVTGAYSGPYFTSKFAAVGLTECLAHDLRTTGKNVSASVLVPSLINTNIGTSGRNRQERWVDRGREPAPDVEFVEAMLTESTAAGMAPTEVAVLVFDAVEAGNFWIPTQPSYHDQIRARHDDMQELRHPAPAQLD</sequence>
<evidence type="ECO:0000256" key="2">
    <source>
        <dbReference type="ARBA" id="ARBA00023002"/>
    </source>
</evidence>
<dbReference type="GO" id="GO:0016491">
    <property type="term" value="F:oxidoreductase activity"/>
    <property type="evidence" value="ECO:0007669"/>
    <property type="project" value="UniProtKB-KW"/>
</dbReference>
<dbReference type="PRINTS" id="PR00081">
    <property type="entry name" value="GDHRDH"/>
</dbReference>
<comment type="similarity">
    <text evidence="1">Belongs to the short-chain dehydrogenases/reductases (SDR) family.</text>
</comment>
<dbReference type="CDD" id="cd05233">
    <property type="entry name" value="SDR_c"/>
    <property type="match status" value="1"/>
</dbReference>
<dbReference type="EMBL" id="CAEZUP010000157">
    <property type="protein sequence ID" value="CAB4626433.1"/>
    <property type="molecule type" value="Genomic_DNA"/>
</dbReference>
<organism evidence="3">
    <name type="scientific">freshwater metagenome</name>
    <dbReference type="NCBI Taxonomy" id="449393"/>
    <lineage>
        <taxon>unclassified sequences</taxon>
        <taxon>metagenomes</taxon>
        <taxon>ecological metagenomes</taxon>
    </lineage>
</organism>
<dbReference type="AlphaFoldDB" id="A0A6J6IQ38"/>
<keyword evidence="2" id="KW-0560">Oxidoreductase</keyword>
<dbReference type="GO" id="GO:0016020">
    <property type="term" value="C:membrane"/>
    <property type="evidence" value="ECO:0007669"/>
    <property type="project" value="TreeGrafter"/>
</dbReference>